<dbReference type="EnsemblPlants" id="Kaladp0053s0395.1.v1.1">
    <property type="protein sequence ID" value="Kaladp0053s0395.1.v1.1"/>
    <property type="gene ID" value="Kaladp0053s0395.v1.1"/>
</dbReference>
<feature type="compositionally biased region" description="Polar residues" evidence="1">
    <location>
        <begin position="140"/>
        <end position="152"/>
    </location>
</feature>
<feature type="region of interest" description="Disordered" evidence="1">
    <location>
        <begin position="74"/>
        <end position="180"/>
    </location>
</feature>
<sequence>MAGREISSTLRNLKFMQRAAQKEEKKKEEEEEEVVSDGGFGSATSISKKCVVIMEGDPHPGAVKGRMSFQRFNPTIDKLAEELDGRSKEPGARTPASQNGSFNGEGSANEDSDTSNTKMDHKRKQPVGESEELLHYPNKSPKNSHGNQRTNASSSGKKRSNKKREKNDWSVLRPPKSENR</sequence>
<feature type="region of interest" description="Disordered" evidence="1">
    <location>
        <begin position="17"/>
        <end position="43"/>
    </location>
</feature>
<dbReference type="Proteomes" id="UP000594263">
    <property type="component" value="Unplaced"/>
</dbReference>
<protein>
    <recommendedName>
        <fullName evidence="4">M-phase phosphoprotein 6</fullName>
    </recommendedName>
</protein>
<dbReference type="PANTHER" id="PTHR13582:SF0">
    <property type="entry name" value="M-PHASE PHOSPHOPROTEIN 6"/>
    <property type="match status" value="1"/>
</dbReference>
<proteinExistence type="predicted"/>
<reference evidence="2" key="1">
    <citation type="submission" date="2021-01" db="UniProtKB">
        <authorList>
            <consortium name="EnsemblPlants"/>
        </authorList>
    </citation>
    <scope>IDENTIFICATION</scope>
</reference>
<evidence type="ECO:0000313" key="3">
    <source>
        <dbReference type="Proteomes" id="UP000594263"/>
    </source>
</evidence>
<evidence type="ECO:0000256" key="1">
    <source>
        <dbReference type="SAM" id="MobiDB-lite"/>
    </source>
</evidence>
<feature type="compositionally biased region" description="Basic and acidic residues" evidence="1">
    <location>
        <begin position="78"/>
        <end position="91"/>
    </location>
</feature>
<dbReference type="InterPro" id="IPR019324">
    <property type="entry name" value="MPP6"/>
</dbReference>
<evidence type="ECO:0000313" key="2">
    <source>
        <dbReference type="EnsemblPlants" id="Kaladp0053s0395.1.v1.1"/>
    </source>
</evidence>
<dbReference type="GO" id="GO:0000460">
    <property type="term" value="P:maturation of 5.8S rRNA"/>
    <property type="evidence" value="ECO:0007669"/>
    <property type="project" value="TreeGrafter"/>
</dbReference>
<evidence type="ECO:0008006" key="4">
    <source>
        <dbReference type="Google" id="ProtNLM"/>
    </source>
</evidence>
<feature type="compositionally biased region" description="Polar residues" evidence="1">
    <location>
        <begin position="95"/>
        <end position="106"/>
    </location>
</feature>
<name>A0A7N0U4G2_KALFE</name>
<accession>A0A7N0U4G2</accession>
<dbReference type="Pfam" id="PF10175">
    <property type="entry name" value="MPP6"/>
    <property type="match status" value="1"/>
</dbReference>
<dbReference type="Gramene" id="Kaladp0053s0395.1.v1.1">
    <property type="protein sequence ID" value="Kaladp0053s0395.1.v1.1"/>
    <property type="gene ID" value="Kaladp0053s0395.v1.1"/>
</dbReference>
<dbReference type="OMA" id="PEEQNHP"/>
<dbReference type="PANTHER" id="PTHR13582">
    <property type="entry name" value="M-PHASE PHOSPHOPROTEIN 6"/>
    <property type="match status" value="1"/>
</dbReference>
<organism evidence="2 3">
    <name type="scientific">Kalanchoe fedtschenkoi</name>
    <name type="common">Lavender scallops</name>
    <name type="synonym">South American air plant</name>
    <dbReference type="NCBI Taxonomy" id="63787"/>
    <lineage>
        <taxon>Eukaryota</taxon>
        <taxon>Viridiplantae</taxon>
        <taxon>Streptophyta</taxon>
        <taxon>Embryophyta</taxon>
        <taxon>Tracheophyta</taxon>
        <taxon>Spermatophyta</taxon>
        <taxon>Magnoliopsida</taxon>
        <taxon>eudicotyledons</taxon>
        <taxon>Gunneridae</taxon>
        <taxon>Pentapetalae</taxon>
        <taxon>Saxifragales</taxon>
        <taxon>Crassulaceae</taxon>
        <taxon>Kalanchoe</taxon>
    </lineage>
</organism>
<keyword evidence="3" id="KW-1185">Reference proteome</keyword>
<dbReference type="AlphaFoldDB" id="A0A7N0U4G2"/>